<comment type="caution">
    <text evidence="2">The sequence shown here is derived from an EMBL/GenBank/DDBJ whole genome shotgun (WGS) entry which is preliminary data.</text>
</comment>
<evidence type="ECO:0000313" key="2">
    <source>
        <dbReference type="EMBL" id="KAJ8493929.1"/>
    </source>
</evidence>
<evidence type="ECO:0000256" key="1">
    <source>
        <dbReference type="SAM" id="MobiDB-lite"/>
    </source>
</evidence>
<reference evidence="2 3" key="1">
    <citation type="submission" date="2022-12" db="EMBL/GenBank/DDBJ databases">
        <title>Chromosome-scale assembly of the Ensete ventricosum genome.</title>
        <authorList>
            <person name="Dussert Y."/>
            <person name="Stocks J."/>
            <person name="Wendawek A."/>
            <person name="Woldeyes F."/>
            <person name="Nichols R.A."/>
            <person name="Borrell J.S."/>
        </authorList>
    </citation>
    <scope>NUCLEOTIDE SEQUENCE [LARGE SCALE GENOMIC DNA]</scope>
    <source>
        <strain evidence="3">cv. Maze</strain>
        <tissue evidence="2">Seeds</tissue>
    </source>
</reference>
<keyword evidence="3" id="KW-1185">Reference proteome</keyword>
<name>A0AAV8PM34_ENSVE</name>
<evidence type="ECO:0000313" key="3">
    <source>
        <dbReference type="Proteomes" id="UP001222027"/>
    </source>
</evidence>
<dbReference type="Proteomes" id="UP001222027">
    <property type="component" value="Unassembled WGS sequence"/>
</dbReference>
<dbReference type="AlphaFoldDB" id="A0AAV8PM34"/>
<gene>
    <name evidence="2" type="ORF">OPV22_015650</name>
</gene>
<feature type="region of interest" description="Disordered" evidence="1">
    <location>
        <begin position="70"/>
        <end position="113"/>
    </location>
</feature>
<accession>A0AAV8PM34</accession>
<protein>
    <submittedName>
        <fullName evidence="2">Uncharacterized protein</fullName>
    </submittedName>
</protein>
<sequence length="113" mass="12373">MKTRTVVGSRTPLSRSKSRPLGSLWLNYEISPAKTPGFTSRPASAVPKTTRRRAGISCSVRNRLRIRCGHRRRSASKDLRGPAGLPVKNAEAVSAGSRKVDGPVMERWPLDPP</sequence>
<organism evidence="2 3">
    <name type="scientific">Ensete ventricosum</name>
    <name type="common">Abyssinian banana</name>
    <name type="synonym">Musa ensete</name>
    <dbReference type="NCBI Taxonomy" id="4639"/>
    <lineage>
        <taxon>Eukaryota</taxon>
        <taxon>Viridiplantae</taxon>
        <taxon>Streptophyta</taxon>
        <taxon>Embryophyta</taxon>
        <taxon>Tracheophyta</taxon>
        <taxon>Spermatophyta</taxon>
        <taxon>Magnoliopsida</taxon>
        <taxon>Liliopsida</taxon>
        <taxon>Zingiberales</taxon>
        <taxon>Musaceae</taxon>
        <taxon>Ensete</taxon>
    </lineage>
</organism>
<proteinExistence type="predicted"/>
<dbReference type="EMBL" id="JAQQAF010000004">
    <property type="protein sequence ID" value="KAJ8493929.1"/>
    <property type="molecule type" value="Genomic_DNA"/>
</dbReference>